<name>A0A8J6N5Z1_9BACT</name>
<organism evidence="3 4">
    <name type="scientific">Candidatus Desulfaltia bathyphila</name>
    <dbReference type="NCBI Taxonomy" id="2841697"/>
    <lineage>
        <taxon>Bacteria</taxon>
        <taxon>Pseudomonadati</taxon>
        <taxon>Thermodesulfobacteriota</taxon>
        <taxon>Desulfobacteria</taxon>
        <taxon>Desulfobacterales</taxon>
        <taxon>Desulfobacterales incertae sedis</taxon>
        <taxon>Candidatus Desulfaltia</taxon>
    </lineage>
</organism>
<dbReference type="SMART" id="SM00855">
    <property type="entry name" value="PGAM"/>
    <property type="match status" value="1"/>
</dbReference>
<dbReference type="Gene3D" id="3.40.50.1240">
    <property type="entry name" value="Phosphoglycerate mutase-like"/>
    <property type="match status" value="1"/>
</dbReference>
<proteinExistence type="predicted"/>
<gene>
    <name evidence="3" type="ORF">H8E80_08635</name>
</gene>
<evidence type="ECO:0000256" key="1">
    <source>
        <dbReference type="PIRSR" id="PIRSR613078-1"/>
    </source>
</evidence>
<dbReference type="CDD" id="cd07067">
    <property type="entry name" value="HP_PGM_like"/>
    <property type="match status" value="1"/>
</dbReference>
<reference evidence="3 4" key="1">
    <citation type="submission" date="2020-08" db="EMBL/GenBank/DDBJ databases">
        <title>Bridging the membrane lipid divide: bacteria of the FCB group superphylum have the potential to synthesize archaeal ether lipids.</title>
        <authorList>
            <person name="Villanueva L."/>
            <person name="Von Meijenfeldt F.A.B."/>
            <person name="Westbye A.B."/>
            <person name="Yadav S."/>
            <person name="Hopmans E.C."/>
            <person name="Dutilh B.E."/>
            <person name="Sinninghe Damste J.S."/>
        </authorList>
    </citation>
    <scope>NUCLEOTIDE SEQUENCE [LARGE SCALE GENOMIC DNA]</scope>
    <source>
        <strain evidence="3">NIOZ-UU82</strain>
    </source>
</reference>
<evidence type="ECO:0000256" key="2">
    <source>
        <dbReference type="PIRSR" id="PIRSR613078-2"/>
    </source>
</evidence>
<protein>
    <submittedName>
        <fullName evidence="3">Histidine phosphatase family protein</fullName>
    </submittedName>
</protein>
<accession>A0A8J6N5Z1</accession>
<feature type="binding site" evidence="2">
    <location>
        <position position="61"/>
    </location>
    <ligand>
        <name>substrate</name>
    </ligand>
</feature>
<dbReference type="Proteomes" id="UP000603545">
    <property type="component" value="Unassembled WGS sequence"/>
</dbReference>
<evidence type="ECO:0000313" key="3">
    <source>
        <dbReference type="EMBL" id="MBC8200089.1"/>
    </source>
</evidence>
<feature type="binding site" evidence="2">
    <location>
        <begin position="111"/>
        <end position="112"/>
    </location>
    <ligand>
        <name>substrate</name>
    </ligand>
</feature>
<dbReference type="AlphaFoldDB" id="A0A8J6N5Z1"/>
<comment type="caution">
    <text evidence="3">The sequence shown here is derived from an EMBL/GenBank/DDBJ whole genome shotgun (WGS) entry which is preliminary data.</text>
</comment>
<dbReference type="GO" id="GO:0016791">
    <property type="term" value="F:phosphatase activity"/>
    <property type="evidence" value="ECO:0007669"/>
    <property type="project" value="TreeGrafter"/>
</dbReference>
<dbReference type="EMBL" id="JACNLL010000075">
    <property type="protein sequence ID" value="MBC8200089.1"/>
    <property type="molecule type" value="Genomic_DNA"/>
</dbReference>
<dbReference type="PIRSF" id="PIRSF000709">
    <property type="entry name" value="6PFK_2-Ptase"/>
    <property type="match status" value="1"/>
</dbReference>
<dbReference type="Pfam" id="PF00300">
    <property type="entry name" value="His_Phos_1"/>
    <property type="match status" value="1"/>
</dbReference>
<feature type="active site" description="Tele-phosphohistidine intermediate" evidence="1">
    <location>
        <position position="12"/>
    </location>
</feature>
<dbReference type="InterPro" id="IPR029033">
    <property type="entry name" value="His_PPase_superfam"/>
</dbReference>
<dbReference type="PANTHER" id="PTHR48100:SF10">
    <property type="entry name" value="2-CARBOXY-D-ARABINITOL-1-PHOSPHATASE-RELATED"/>
    <property type="match status" value="1"/>
</dbReference>
<sequence>MDIHTRLYLIRHGQVVNFSEGTYNGHNDVDISELGVRQMEAVAAGLKNENLAGIYCSDLIRTKRGAEIVAAEHGLTPESHHTLRELNIGLWEGLTLKEIETRFPGTLEEWRRKIIDYRIPEGESIRDLAGRVIPALKKILGANHGGNIVLLAHGGVNRVILADAMNLDLENFYSIEQNYGCLNVIDYFPELAVVKLMNGQTF</sequence>
<dbReference type="SUPFAM" id="SSF53254">
    <property type="entry name" value="Phosphoglycerate mutase-like"/>
    <property type="match status" value="1"/>
</dbReference>
<dbReference type="PANTHER" id="PTHR48100">
    <property type="entry name" value="BROAD-SPECIFICITY PHOSPHATASE YOR283W-RELATED"/>
    <property type="match status" value="1"/>
</dbReference>
<feature type="active site" description="Proton donor/acceptor" evidence="1">
    <location>
        <position position="85"/>
    </location>
</feature>
<dbReference type="InterPro" id="IPR013078">
    <property type="entry name" value="His_Pase_superF_clade-1"/>
</dbReference>
<dbReference type="InterPro" id="IPR050275">
    <property type="entry name" value="PGM_Phosphatase"/>
</dbReference>
<evidence type="ECO:0000313" key="4">
    <source>
        <dbReference type="Proteomes" id="UP000603545"/>
    </source>
</evidence>